<name>A0AAV1DV81_OLDCO</name>
<comment type="cofactor">
    <cofactor evidence="1">
        <name>Mg(2+)</name>
        <dbReference type="ChEBI" id="CHEBI:18420"/>
    </cofactor>
</comment>
<dbReference type="InterPro" id="IPR003593">
    <property type="entry name" value="AAA+_ATPase"/>
</dbReference>
<dbReference type="PROSITE" id="PS00674">
    <property type="entry name" value="AAA"/>
    <property type="match status" value="1"/>
</dbReference>
<dbReference type="InterPro" id="IPR050747">
    <property type="entry name" value="Mitochondrial_chaperone_BCS1"/>
</dbReference>
<dbReference type="SUPFAM" id="SSF52540">
    <property type="entry name" value="P-loop containing nucleoside triphosphate hydrolases"/>
    <property type="match status" value="1"/>
</dbReference>
<feature type="region of interest" description="Disordered" evidence="7">
    <location>
        <begin position="456"/>
        <end position="488"/>
    </location>
</feature>
<dbReference type="InterPro" id="IPR027417">
    <property type="entry name" value="P-loop_NTPase"/>
</dbReference>
<dbReference type="Pfam" id="PF14363">
    <property type="entry name" value="AAA_assoc"/>
    <property type="match status" value="1"/>
</dbReference>
<comment type="similarity">
    <text evidence="2">Belongs to the AAA ATPase family. BCS1 subfamily.</text>
</comment>
<comment type="catalytic activity">
    <reaction evidence="5">
        <text>ATP + H2O = ADP + phosphate + H(+)</text>
        <dbReference type="Rhea" id="RHEA:13065"/>
        <dbReference type="ChEBI" id="CHEBI:15377"/>
        <dbReference type="ChEBI" id="CHEBI:15378"/>
        <dbReference type="ChEBI" id="CHEBI:30616"/>
        <dbReference type="ChEBI" id="CHEBI:43474"/>
        <dbReference type="ChEBI" id="CHEBI:456216"/>
    </reaction>
</comment>
<dbReference type="GO" id="GO:0005524">
    <property type="term" value="F:ATP binding"/>
    <property type="evidence" value="ECO:0007669"/>
    <property type="project" value="UniProtKB-KW"/>
</dbReference>
<protein>
    <submittedName>
        <fullName evidence="9">OLC1v1010919C1</fullName>
    </submittedName>
</protein>
<keyword evidence="6" id="KW-0547">Nucleotide-binding</keyword>
<evidence type="ECO:0000256" key="6">
    <source>
        <dbReference type="RuleBase" id="RU003651"/>
    </source>
</evidence>
<dbReference type="GO" id="GO:0016887">
    <property type="term" value="F:ATP hydrolysis activity"/>
    <property type="evidence" value="ECO:0007669"/>
    <property type="project" value="InterPro"/>
</dbReference>
<dbReference type="Gene3D" id="6.10.280.40">
    <property type="match status" value="1"/>
</dbReference>
<evidence type="ECO:0000256" key="1">
    <source>
        <dbReference type="ARBA" id="ARBA00001946"/>
    </source>
</evidence>
<organism evidence="9 10">
    <name type="scientific">Oldenlandia corymbosa var. corymbosa</name>
    <dbReference type="NCBI Taxonomy" id="529605"/>
    <lineage>
        <taxon>Eukaryota</taxon>
        <taxon>Viridiplantae</taxon>
        <taxon>Streptophyta</taxon>
        <taxon>Embryophyta</taxon>
        <taxon>Tracheophyta</taxon>
        <taxon>Spermatophyta</taxon>
        <taxon>Magnoliopsida</taxon>
        <taxon>eudicotyledons</taxon>
        <taxon>Gunneridae</taxon>
        <taxon>Pentapetalae</taxon>
        <taxon>asterids</taxon>
        <taxon>lamiids</taxon>
        <taxon>Gentianales</taxon>
        <taxon>Rubiaceae</taxon>
        <taxon>Rubioideae</taxon>
        <taxon>Spermacoceae</taxon>
        <taxon>Hedyotis-Oldenlandia complex</taxon>
        <taxon>Oldenlandia</taxon>
    </lineage>
</organism>
<keyword evidence="4" id="KW-0460">Magnesium</keyword>
<dbReference type="Pfam" id="PF25568">
    <property type="entry name" value="AAA_lid_At3g28540"/>
    <property type="match status" value="1"/>
</dbReference>
<dbReference type="Pfam" id="PF00004">
    <property type="entry name" value="AAA"/>
    <property type="match status" value="1"/>
</dbReference>
<sequence length="510" mass="58251">MATISRIPSPSSVFSAYASLSASVMLVQTAINQLIPRTVQNYISSAIRYYFKAKSSNLVLLIEESDGISSNEIYTAAETYLYSKIDSSVECLKISKSPKEKGINVKFAQCEKIVDTYDGVEVVWRFSCEERKRGSSNHLVDDESGNVLPEYEKRYFEMSFNKRNKDMVLNSYIPHILQISKNIKDEKKVVKLHTLSSFPYSSTFIWESINLEHPSTFETLAMDTELKKAIIEDMDRFVRRKDFYRKVGKAWKRGYLLHGPPGTGKSSLIAAMANYLKFDIYDLELANIRNDSDLRKLLLKTANRSILVIEDIDCSVELPDRKGNSGLAEGRYYKEHQFHSRLLNFIDGLWSSCGDERIIIFTTNNKDRLDPALIRPGRMDMHIEMSYLTRDGFRTLTTNYLNINNPHWRFGEIEELIGSMNVTPAEVAEELMKSDDPDVSLGGLCQFLKLKRKKMEEDDGVNGDDGSSRDEEGHGTDQSPKGKRLKLDNGKDELLRRLQWCLDDPALVMP</sequence>
<feature type="compositionally biased region" description="Basic and acidic residues" evidence="7">
    <location>
        <begin position="466"/>
        <end position="475"/>
    </location>
</feature>
<dbReference type="SMART" id="SM00382">
    <property type="entry name" value="AAA"/>
    <property type="match status" value="1"/>
</dbReference>
<dbReference type="InterPro" id="IPR003959">
    <property type="entry name" value="ATPase_AAA_core"/>
</dbReference>
<evidence type="ECO:0000256" key="3">
    <source>
        <dbReference type="ARBA" id="ARBA00022801"/>
    </source>
</evidence>
<evidence type="ECO:0000256" key="7">
    <source>
        <dbReference type="SAM" id="MobiDB-lite"/>
    </source>
</evidence>
<dbReference type="EMBL" id="OX459123">
    <property type="protein sequence ID" value="CAI9110830.1"/>
    <property type="molecule type" value="Genomic_DNA"/>
</dbReference>
<accession>A0AAV1DV81</accession>
<reference evidence="9" key="1">
    <citation type="submission" date="2023-03" db="EMBL/GenBank/DDBJ databases">
        <authorList>
            <person name="Julca I."/>
        </authorList>
    </citation>
    <scope>NUCLEOTIDE SEQUENCE</scope>
</reference>
<dbReference type="InterPro" id="IPR025753">
    <property type="entry name" value="AAA_N_dom"/>
</dbReference>
<keyword evidence="3" id="KW-0378">Hydrolase</keyword>
<evidence type="ECO:0000313" key="9">
    <source>
        <dbReference type="EMBL" id="CAI9110830.1"/>
    </source>
</evidence>
<evidence type="ECO:0000256" key="5">
    <source>
        <dbReference type="ARBA" id="ARBA00049360"/>
    </source>
</evidence>
<dbReference type="Proteomes" id="UP001161247">
    <property type="component" value="Chromosome 6"/>
</dbReference>
<gene>
    <name evidence="9" type="ORF">OLC1_LOCUS18390</name>
</gene>
<dbReference type="CDD" id="cd19510">
    <property type="entry name" value="RecA-like_BCS1"/>
    <property type="match status" value="1"/>
</dbReference>
<evidence type="ECO:0000313" key="10">
    <source>
        <dbReference type="Proteomes" id="UP001161247"/>
    </source>
</evidence>
<dbReference type="AlphaFoldDB" id="A0AAV1DV81"/>
<dbReference type="GO" id="GO:0006950">
    <property type="term" value="P:response to stress"/>
    <property type="evidence" value="ECO:0007669"/>
    <property type="project" value="UniProtKB-ARBA"/>
</dbReference>
<dbReference type="PANTHER" id="PTHR23070">
    <property type="entry name" value="BCS1 AAA-TYPE ATPASE"/>
    <property type="match status" value="1"/>
</dbReference>
<dbReference type="InterPro" id="IPR003960">
    <property type="entry name" value="ATPase_AAA_CS"/>
</dbReference>
<keyword evidence="6" id="KW-0067">ATP-binding</keyword>
<dbReference type="InterPro" id="IPR058017">
    <property type="entry name" value="At3g28540-like_C"/>
</dbReference>
<keyword evidence="10" id="KW-1185">Reference proteome</keyword>
<evidence type="ECO:0000256" key="4">
    <source>
        <dbReference type="ARBA" id="ARBA00022842"/>
    </source>
</evidence>
<evidence type="ECO:0000259" key="8">
    <source>
        <dbReference type="SMART" id="SM00382"/>
    </source>
</evidence>
<proteinExistence type="inferred from homology"/>
<feature type="domain" description="AAA+ ATPase" evidence="8">
    <location>
        <begin position="251"/>
        <end position="389"/>
    </location>
</feature>
<dbReference type="Gene3D" id="3.40.50.300">
    <property type="entry name" value="P-loop containing nucleotide triphosphate hydrolases"/>
    <property type="match status" value="1"/>
</dbReference>
<evidence type="ECO:0000256" key="2">
    <source>
        <dbReference type="ARBA" id="ARBA00007448"/>
    </source>
</evidence>